<keyword evidence="2" id="KW-0479">Metal-binding</keyword>
<evidence type="ECO:0000256" key="2">
    <source>
        <dbReference type="ARBA" id="ARBA00022723"/>
    </source>
</evidence>
<dbReference type="EMBL" id="JBHLYR010000073">
    <property type="protein sequence ID" value="MFB9994988.1"/>
    <property type="molecule type" value="Genomic_DNA"/>
</dbReference>
<dbReference type="InterPro" id="IPR040442">
    <property type="entry name" value="Pyrv_kinase-like_dom_sf"/>
</dbReference>
<accession>A0ABV6B9B3</accession>
<dbReference type="PANTHER" id="PTHR32308">
    <property type="entry name" value="LYASE BETA SUBUNIT, PUTATIVE (AFU_ORTHOLOGUE AFUA_4G13030)-RELATED"/>
    <property type="match status" value="1"/>
</dbReference>
<dbReference type="Pfam" id="PF03328">
    <property type="entry name" value="HpcH_HpaI"/>
    <property type="match status" value="1"/>
</dbReference>
<evidence type="ECO:0000313" key="6">
    <source>
        <dbReference type="Proteomes" id="UP001589733"/>
    </source>
</evidence>
<feature type="domain" description="HpcH/HpaI aldolase/citrate lyase" evidence="4">
    <location>
        <begin position="11"/>
        <end position="168"/>
    </location>
</feature>
<proteinExistence type="predicted"/>
<keyword evidence="5" id="KW-0456">Lyase</keyword>
<reference evidence="5 6" key="1">
    <citation type="submission" date="2024-09" db="EMBL/GenBank/DDBJ databases">
        <authorList>
            <person name="Sun Q."/>
            <person name="Mori K."/>
        </authorList>
    </citation>
    <scope>NUCLEOTIDE SEQUENCE [LARGE SCALE GENOMIC DNA]</scope>
    <source>
        <strain evidence="5 6">JCM 13503</strain>
    </source>
</reference>
<dbReference type="RefSeq" id="WP_380016480.1">
    <property type="nucleotide sequence ID" value="NZ_JBHLYR010000073.1"/>
</dbReference>
<keyword evidence="6" id="KW-1185">Reference proteome</keyword>
<dbReference type="SUPFAM" id="SSF51621">
    <property type="entry name" value="Phosphoenolpyruvate/pyruvate domain"/>
    <property type="match status" value="1"/>
</dbReference>
<organism evidence="5 6">
    <name type="scientific">Deinococcus oregonensis</name>
    <dbReference type="NCBI Taxonomy" id="1805970"/>
    <lineage>
        <taxon>Bacteria</taxon>
        <taxon>Thermotogati</taxon>
        <taxon>Deinococcota</taxon>
        <taxon>Deinococci</taxon>
        <taxon>Deinococcales</taxon>
        <taxon>Deinococcaceae</taxon>
        <taxon>Deinococcus</taxon>
    </lineage>
</organism>
<evidence type="ECO:0000313" key="5">
    <source>
        <dbReference type="EMBL" id="MFB9994988.1"/>
    </source>
</evidence>
<sequence length="175" mass="19394">MIPARLERRLLSSPAHRCHMIEKAVTSPADAVVQDLENAEPLEEKITAWANVIRALTELEFEGRLREVRMNGLNPPFTYRDLIEVMAAAGGRLDLLMRPKANVDRDVQFGKTLQVEAAHGSTQATGVEVQIETAARVLNVREIAAASPRLKALLSGPGESVAARQTHRRTRCLRR</sequence>
<comment type="cofactor">
    <cofactor evidence="1">
        <name>Mg(2+)</name>
        <dbReference type="ChEBI" id="CHEBI:18420"/>
    </cofactor>
</comment>
<dbReference type="InterPro" id="IPR005000">
    <property type="entry name" value="Aldolase/citrate-lyase_domain"/>
</dbReference>
<evidence type="ECO:0000256" key="1">
    <source>
        <dbReference type="ARBA" id="ARBA00001946"/>
    </source>
</evidence>
<dbReference type="Proteomes" id="UP001589733">
    <property type="component" value="Unassembled WGS sequence"/>
</dbReference>
<evidence type="ECO:0000256" key="3">
    <source>
        <dbReference type="ARBA" id="ARBA00022842"/>
    </source>
</evidence>
<evidence type="ECO:0000259" key="4">
    <source>
        <dbReference type="Pfam" id="PF03328"/>
    </source>
</evidence>
<gene>
    <name evidence="5" type="ORF">ACFFLM_23855</name>
</gene>
<keyword evidence="3" id="KW-0460">Magnesium</keyword>
<dbReference type="Gene3D" id="3.20.20.60">
    <property type="entry name" value="Phosphoenolpyruvate-binding domains"/>
    <property type="match status" value="1"/>
</dbReference>
<dbReference type="InterPro" id="IPR015813">
    <property type="entry name" value="Pyrv/PenolPyrv_kinase-like_dom"/>
</dbReference>
<comment type="caution">
    <text evidence="5">The sequence shown here is derived from an EMBL/GenBank/DDBJ whole genome shotgun (WGS) entry which is preliminary data.</text>
</comment>
<dbReference type="PANTHER" id="PTHR32308:SF10">
    <property type="entry name" value="CITRATE LYASE SUBUNIT BETA"/>
    <property type="match status" value="1"/>
</dbReference>
<protein>
    <submittedName>
        <fullName evidence="5">Aldolase/citrate lyase family protein</fullName>
    </submittedName>
</protein>
<dbReference type="GO" id="GO:0016829">
    <property type="term" value="F:lyase activity"/>
    <property type="evidence" value="ECO:0007669"/>
    <property type="project" value="UniProtKB-KW"/>
</dbReference>
<name>A0ABV6B9B3_9DEIO</name>